<dbReference type="KEGG" id="ffu:CLAFUR5_12497"/>
<evidence type="ECO:0000313" key="1">
    <source>
        <dbReference type="EMBL" id="UJO22702.1"/>
    </source>
</evidence>
<dbReference type="GeneID" id="71992375"/>
<dbReference type="RefSeq" id="XP_047767068.1">
    <property type="nucleotide sequence ID" value="XM_047911645.1"/>
</dbReference>
<name>A0A9Q8PHV1_PASFU</name>
<keyword evidence="2" id="KW-1185">Reference proteome</keyword>
<sequence length="235" mass="27034">MESSLPTRSSLHQGTEVPAMVPSGLLSLPAELRLDIYDLVYHQPHEQPVDLCQADPPLKSLPLTCRQLYLEASGIYQHNYRKFWSGSDFIIDRRTPEVAAIARQRVSELKENDLQKIRTLKVLSLKKDRVEDELTTSTHVDTRGLWIHSLESSARPKGNWYVLHERQSPGGPRNVRTDVAFMMIDEDNYNDDSVKERTGMEMLGSPGFRACPMWEQIIEVLYVHEDWTEVEKVTE</sequence>
<organism evidence="1 2">
    <name type="scientific">Passalora fulva</name>
    <name type="common">Tomato leaf mold</name>
    <name type="synonym">Cladosporium fulvum</name>
    <dbReference type="NCBI Taxonomy" id="5499"/>
    <lineage>
        <taxon>Eukaryota</taxon>
        <taxon>Fungi</taxon>
        <taxon>Dikarya</taxon>
        <taxon>Ascomycota</taxon>
        <taxon>Pezizomycotina</taxon>
        <taxon>Dothideomycetes</taxon>
        <taxon>Dothideomycetidae</taxon>
        <taxon>Mycosphaerellales</taxon>
        <taxon>Mycosphaerellaceae</taxon>
        <taxon>Fulvia</taxon>
    </lineage>
</organism>
<accession>A0A9Q8PHV1</accession>
<dbReference type="AlphaFoldDB" id="A0A9Q8PHV1"/>
<dbReference type="OrthoDB" id="5413827at2759"/>
<protein>
    <submittedName>
        <fullName evidence="1">Uncharacterized protein</fullName>
    </submittedName>
</protein>
<gene>
    <name evidence="1" type="ORF">CLAFUR5_12497</name>
</gene>
<reference evidence="1" key="2">
    <citation type="journal article" date="2022" name="Microb. Genom.">
        <title>A chromosome-scale genome assembly of the tomato pathogen Cladosporium fulvum reveals a compartmentalized genome architecture and the presence of a dispensable chromosome.</title>
        <authorList>
            <person name="Zaccaron A.Z."/>
            <person name="Chen L.H."/>
            <person name="Samaras A."/>
            <person name="Stergiopoulos I."/>
        </authorList>
    </citation>
    <scope>NUCLEOTIDE SEQUENCE</scope>
    <source>
        <strain evidence="1">Race5_Kim</strain>
    </source>
</reference>
<proteinExistence type="predicted"/>
<dbReference type="Proteomes" id="UP000756132">
    <property type="component" value="Chromosome 10"/>
</dbReference>
<dbReference type="EMBL" id="CP090172">
    <property type="protein sequence ID" value="UJO22702.1"/>
    <property type="molecule type" value="Genomic_DNA"/>
</dbReference>
<evidence type="ECO:0000313" key="2">
    <source>
        <dbReference type="Proteomes" id="UP000756132"/>
    </source>
</evidence>
<reference evidence="1" key="1">
    <citation type="submission" date="2021-12" db="EMBL/GenBank/DDBJ databases">
        <authorList>
            <person name="Zaccaron A."/>
            <person name="Stergiopoulos I."/>
        </authorList>
    </citation>
    <scope>NUCLEOTIDE SEQUENCE</scope>
    <source>
        <strain evidence="1">Race5_Kim</strain>
    </source>
</reference>